<dbReference type="InterPro" id="IPR025391">
    <property type="entry name" value="DUF4123"/>
</dbReference>
<organism evidence="2 3">
    <name type="scientific">Vreelandella olivaria</name>
    <dbReference type="NCBI Taxonomy" id="390919"/>
    <lineage>
        <taxon>Bacteria</taxon>
        <taxon>Pseudomonadati</taxon>
        <taxon>Pseudomonadota</taxon>
        <taxon>Gammaproteobacteria</taxon>
        <taxon>Oceanospirillales</taxon>
        <taxon>Halomonadaceae</taxon>
        <taxon>Vreelandella</taxon>
    </lineage>
</organism>
<sequence length="119" mass="13069">MAYCIAGCAASRLTAFLAQGLDDEWGYLIESRAPLEEVGNHLRHMLQVRHPSGGAMWLRLADPAVIAALLLDQSTPAMAPWGPIESLVCPDAVANEWGKAPPECRRTTRRDSLEWLSTQ</sequence>
<evidence type="ECO:0000313" key="3">
    <source>
        <dbReference type="Proteomes" id="UP000289555"/>
    </source>
</evidence>
<accession>A0ABM7GNN0</accession>
<dbReference type="Pfam" id="PF13503">
    <property type="entry name" value="DUF4123"/>
    <property type="match status" value="1"/>
</dbReference>
<feature type="domain" description="DUF4123" evidence="1">
    <location>
        <begin position="13"/>
        <end position="71"/>
    </location>
</feature>
<dbReference type="Proteomes" id="UP000289555">
    <property type="component" value="Chromosome"/>
</dbReference>
<keyword evidence="3" id="KW-1185">Reference proteome</keyword>
<dbReference type="EMBL" id="AP019416">
    <property type="protein sequence ID" value="BBI53376.1"/>
    <property type="molecule type" value="Genomic_DNA"/>
</dbReference>
<name>A0ABM7GNN0_9GAMM</name>
<reference evidence="3" key="1">
    <citation type="journal article" date="2019" name="Microbiol. Resour. Announc.">
        <title>Complete Genome Sequence of Halomonas olivaria, a Moderately Halophilic Bacterium Isolated from Olive Processing Effluents, Obtained by Nanopore Sequencing.</title>
        <authorList>
            <person name="Nagata S."/>
            <person name="Ii K.M."/>
            <person name="Tsukimi T."/>
            <person name="Miura M.C."/>
            <person name="Galipon J."/>
            <person name="Arakawa K."/>
        </authorList>
    </citation>
    <scope>NUCLEOTIDE SEQUENCE [LARGE SCALE GENOMIC DNA]</scope>
    <source>
        <strain evidence="3">TYRC17</strain>
    </source>
</reference>
<evidence type="ECO:0000259" key="1">
    <source>
        <dbReference type="Pfam" id="PF13503"/>
    </source>
</evidence>
<protein>
    <recommendedName>
        <fullName evidence="1">DUF4123 domain-containing protein</fullName>
    </recommendedName>
</protein>
<proteinExistence type="predicted"/>
<evidence type="ECO:0000313" key="2">
    <source>
        <dbReference type="EMBL" id="BBI53376.1"/>
    </source>
</evidence>
<gene>
    <name evidence="2" type="ORF">HORIV_57970</name>
</gene>